<dbReference type="EMBL" id="KV428062">
    <property type="protein sequence ID" value="KZT38506.1"/>
    <property type="molecule type" value="Genomic_DNA"/>
</dbReference>
<name>A0A166DGL7_9AGAM</name>
<proteinExistence type="predicted"/>
<evidence type="ECO:0000313" key="1">
    <source>
        <dbReference type="EMBL" id="KZT38506.1"/>
    </source>
</evidence>
<dbReference type="Proteomes" id="UP000076798">
    <property type="component" value="Unassembled WGS sequence"/>
</dbReference>
<evidence type="ECO:0000313" key="2">
    <source>
        <dbReference type="Proteomes" id="UP000076798"/>
    </source>
</evidence>
<dbReference type="AlphaFoldDB" id="A0A166DGL7"/>
<protein>
    <submittedName>
        <fullName evidence="1">Uncharacterized protein</fullName>
    </submittedName>
</protein>
<accession>A0A166DGL7</accession>
<organism evidence="1 2">
    <name type="scientific">Sistotremastrum suecicum HHB10207 ss-3</name>
    <dbReference type="NCBI Taxonomy" id="1314776"/>
    <lineage>
        <taxon>Eukaryota</taxon>
        <taxon>Fungi</taxon>
        <taxon>Dikarya</taxon>
        <taxon>Basidiomycota</taxon>
        <taxon>Agaricomycotina</taxon>
        <taxon>Agaricomycetes</taxon>
        <taxon>Sistotremastrales</taxon>
        <taxon>Sistotremastraceae</taxon>
        <taxon>Sistotremastrum</taxon>
    </lineage>
</organism>
<keyword evidence="2" id="KW-1185">Reference proteome</keyword>
<reference evidence="1 2" key="1">
    <citation type="journal article" date="2016" name="Mol. Biol. Evol.">
        <title>Comparative Genomics of Early-Diverging Mushroom-Forming Fungi Provides Insights into the Origins of Lignocellulose Decay Capabilities.</title>
        <authorList>
            <person name="Nagy L.G."/>
            <person name="Riley R."/>
            <person name="Tritt A."/>
            <person name="Adam C."/>
            <person name="Daum C."/>
            <person name="Floudas D."/>
            <person name="Sun H."/>
            <person name="Yadav J.S."/>
            <person name="Pangilinan J."/>
            <person name="Larsson K.H."/>
            <person name="Matsuura K."/>
            <person name="Barry K."/>
            <person name="Labutti K."/>
            <person name="Kuo R."/>
            <person name="Ohm R.A."/>
            <person name="Bhattacharya S.S."/>
            <person name="Shirouzu T."/>
            <person name="Yoshinaga Y."/>
            <person name="Martin F.M."/>
            <person name="Grigoriev I.V."/>
            <person name="Hibbett D.S."/>
        </authorList>
    </citation>
    <scope>NUCLEOTIDE SEQUENCE [LARGE SCALE GENOMIC DNA]</scope>
    <source>
        <strain evidence="1 2">HHB10207 ss-3</strain>
    </source>
</reference>
<sequence length="60" mass="6570">MLWLTARRIAIQADEIRGLGGGFVPMGRKGLARGYWASPPVKATPSAKLQRPPLLWAFPP</sequence>
<gene>
    <name evidence="1" type="ORF">SISSUDRAFT_1046938</name>
</gene>